<dbReference type="Proteomes" id="UP000011547">
    <property type="component" value="Chromosome"/>
</dbReference>
<dbReference type="EMBL" id="CP003803">
    <property type="protein sequence ID" value="AGF46659.1"/>
    <property type="molecule type" value="Genomic_DNA"/>
</dbReference>
<dbReference type="GO" id="GO:0080120">
    <property type="term" value="P:CAAX-box protein maturation"/>
    <property type="evidence" value="ECO:0007669"/>
    <property type="project" value="UniProtKB-ARBA"/>
</dbReference>
<reference evidence="3 4" key="1">
    <citation type="journal article" date="2013" name="Genome Biol. Evol.">
        <title>Genome evolution and phylogenomic analysis of candidatus kinetoplastibacterium, the betaproteobacterial endosymbionts of strigomonas and angomonas.</title>
        <authorList>
            <person name="Alves J.M."/>
            <person name="Serrano M.G."/>
            <person name="Maia da Silva F."/>
            <person name="Voegtly L.J."/>
            <person name="Matveyev A.V."/>
            <person name="Teixeira M.M."/>
            <person name="Camargo E.P."/>
            <person name="Buck G.A."/>
        </authorList>
    </citation>
    <scope>NUCLEOTIDE SEQUENCE [LARGE SCALE GENOMIC DNA]</scope>
    <source>
        <strain evidence="3 4">TCC079E</strain>
    </source>
</reference>
<dbReference type="AlphaFoldDB" id="M1LTL9"/>
<evidence type="ECO:0000256" key="1">
    <source>
        <dbReference type="SAM" id="Phobius"/>
    </source>
</evidence>
<dbReference type="KEGG" id="kde:CDSE_0319"/>
<organism evidence="3 4">
    <name type="scientific">Candidatus Kinetoplastidibacterium desouzai TCC079E</name>
    <dbReference type="NCBI Taxonomy" id="1208919"/>
    <lineage>
        <taxon>Bacteria</taxon>
        <taxon>Pseudomonadati</taxon>
        <taxon>Pseudomonadota</taxon>
        <taxon>Betaproteobacteria</taxon>
        <taxon>Candidatus Kinetoplastidibacterium</taxon>
    </lineage>
</organism>
<evidence type="ECO:0000313" key="3">
    <source>
        <dbReference type="EMBL" id="AGF46659.1"/>
    </source>
</evidence>
<protein>
    <recommendedName>
        <fullName evidence="2">CAAX prenyl protease 2/Lysostaphin resistance protein A-like domain-containing protein</fullName>
    </recommendedName>
</protein>
<dbReference type="STRING" id="1208919.CDSE_0319"/>
<feature type="transmembrane region" description="Helical" evidence="1">
    <location>
        <begin position="220"/>
        <end position="240"/>
    </location>
</feature>
<feature type="domain" description="CAAX prenyl protease 2/Lysostaphin resistance protein A-like" evidence="2">
    <location>
        <begin position="166"/>
        <end position="232"/>
    </location>
</feature>
<dbReference type="OrthoDB" id="8521072at2"/>
<keyword evidence="1" id="KW-0812">Transmembrane</keyword>
<dbReference type="InterPro" id="IPR003675">
    <property type="entry name" value="Rce1/LyrA-like_dom"/>
</dbReference>
<feature type="transmembrane region" description="Helical" evidence="1">
    <location>
        <begin position="82"/>
        <end position="98"/>
    </location>
</feature>
<dbReference type="RefSeq" id="WP_015396070.1">
    <property type="nucleotide sequence ID" value="NC_020294.1"/>
</dbReference>
<name>M1LTL9_9PROT</name>
<dbReference type="HOGENOM" id="CLU_1127213_0_0_4"/>
<feature type="transmembrane region" description="Helical" evidence="1">
    <location>
        <begin position="169"/>
        <end position="188"/>
    </location>
</feature>
<evidence type="ECO:0000313" key="4">
    <source>
        <dbReference type="Proteomes" id="UP000011547"/>
    </source>
</evidence>
<sequence length="247" mass="29000">MNSGVKCFYKEIRNFICFIKKPSYPLKLQTKLYSNHIEIDCCLQNDFRLLLSWLSVLWLLNIFILGPCSYVVASYIEAYHRMQIHSISILTVVIWAPLVEEILFRYSLLCSFSEIIIIIPFFILLIFSGPSFFNVFILFLLIIVIIYLNEKNSFSYKSDFLNKYIYFPFLFYFSSFLFAFIHLLNFCFENTSNFLMVPFLVLPQFVTGLVLGWIRVSRGIVFSIILHSLFNAGLALLICMQSEKIYV</sequence>
<dbReference type="Pfam" id="PF02517">
    <property type="entry name" value="Rce1-like"/>
    <property type="match status" value="1"/>
</dbReference>
<proteinExistence type="predicted"/>
<keyword evidence="1" id="KW-1133">Transmembrane helix</keyword>
<gene>
    <name evidence="3" type="ORF">CDSE_0319</name>
</gene>
<feature type="transmembrane region" description="Helical" evidence="1">
    <location>
        <begin position="53"/>
        <end position="75"/>
    </location>
</feature>
<feature type="transmembrane region" description="Helical" evidence="1">
    <location>
        <begin position="195"/>
        <end position="214"/>
    </location>
</feature>
<dbReference type="eggNOG" id="COG1266">
    <property type="taxonomic scope" value="Bacteria"/>
</dbReference>
<evidence type="ECO:0000259" key="2">
    <source>
        <dbReference type="Pfam" id="PF02517"/>
    </source>
</evidence>
<dbReference type="GO" id="GO:0004175">
    <property type="term" value="F:endopeptidase activity"/>
    <property type="evidence" value="ECO:0007669"/>
    <property type="project" value="UniProtKB-ARBA"/>
</dbReference>
<keyword evidence="4" id="KW-1185">Reference proteome</keyword>
<accession>M1LTL9</accession>
<dbReference type="PATRIC" id="fig|1208919.3.peg.96"/>
<feature type="transmembrane region" description="Helical" evidence="1">
    <location>
        <begin position="132"/>
        <end position="149"/>
    </location>
</feature>
<keyword evidence="1" id="KW-0472">Membrane</keyword>